<reference evidence="2" key="2">
    <citation type="journal article" date="2023" name="Science">
        <title>Genomic signatures of disease resistance in endangered staghorn corals.</title>
        <authorList>
            <person name="Vollmer S.V."/>
            <person name="Selwyn J.D."/>
            <person name="Despard B.A."/>
            <person name="Roesel C.L."/>
        </authorList>
    </citation>
    <scope>NUCLEOTIDE SEQUENCE</scope>
    <source>
        <strain evidence="2">K2</strain>
    </source>
</reference>
<sequence length="179" mass="19736">MSCSDIFAEPMLDTDEYLNKYLEQLDELGKKGLLPKLDEVRQYKVYSIKGSGFGAHKSIVLTTDDEHFLTVELGFTKVDGVKHIYPVTRHLPKSSKPKMEKLGTIVAKGEDLIVKAVAVMKHFGSYFKFCNNCQDYCNKYAAAIGLQGAPSLTDGDKVALAGLVGAILAFLVTVLRKKD</sequence>
<dbReference type="EMBL" id="JARQWQ010000004">
    <property type="protein sequence ID" value="KAK2572103.1"/>
    <property type="molecule type" value="Genomic_DNA"/>
</dbReference>
<organism evidence="2 3">
    <name type="scientific">Acropora cervicornis</name>
    <name type="common">Staghorn coral</name>
    <dbReference type="NCBI Taxonomy" id="6130"/>
    <lineage>
        <taxon>Eukaryota</taxon>
        <taxon>Metazoa</taxon>
        <taxon>Cnidaria</taxon>
        <taxon>Anthozoa</taxon>
        <taxon>Hexacorallia</taxon>
        <taxon>Scleractinia</taxon>
        <taxon>Astrocoeniina</taxon>
        <taxon>Acroporidae</taxon>
        <taxon>Acropora</taxon>
    </lineage>
</organism>
<keyword evidence="1" id="KW-1133">Transmembrane helix</keyword>
<proteinExistence type="predicted"/>
<evidence type="ECO:0000256" key="1">
    <source>
        <dbReference type="SAM" id="Phobius"/>
    </source>
</evidence>
<dbReference type="Proteomes" id="UP001249851">
    <property type="component" value="Unassembled WGS sequence"/>
</dbReference>
<evidence type="ECO:0000313" key="3">
    <source>
        <dbReference type="Proteomes" id="UP001249851"/>
    </source>
</evidence>
<feature type="transmembrane region" description="Helical" evidence="1">
    <location>
        <begin position="158"/>
        <end position="175"/>
    </location>
</feature>
<evidence type="ECO:0000313" key="2">
    <source>
        <dbReference type="EMBL" id="KAK2572103.1"/>
    </source>
</evidence>
<name>A0AAD9VEZ1_ACRCE</name>
<protein>
    <submittedName>
        <fullName evidence="2">Uncharacterized protein</fullName>
    </submittedName>
</protein>
<keyword evidence="1" id="KW-0812">Transmembrane</keyword>
<reference evidence="2" key="1">
    <citation type="journal article" date="2023" name="G3 (Bethesda)">
        <title>Whole genome assembly and annotation of the endangered Caribbean coral Acropora cervicornis.</title>
        <authorList>
            <person name="Selwyn J.D."/>
            <person name="Vollmer S.V."/>
        </authorList>
    </citation>
    <scope>NUCLEOTIDE SEQUENCE</scope>
    <source>
        <strain evidence="2">K2</strain>
    </source>
</reference>
<accession>A0AAD9VEZ1</accession>
<comment type="caution">
    <text evidence="2">The sequence shown here is derived from an EMBL/GenBank/DDBJ whole genome shotgun (WGS) entry which is preliminary data.</text>
</comment>
<keyword evidence="1" id="KW-0472">Membrane</keyword>
<keyword evidence="3" id="KW-1185">Reference proteome</keyword>
<gene>
    <name evidence="2" type="ORF">P5673_002305</name>
</gene>
<dbReference type="AlphaFoldDB" id="A0AAD9VEZ1"/>